<accession>A0AC34QBS8</accession>
<protein>
    <submittedName>
        <fullName evidence="2">Peptidase S1 domain-containing protein</fullName>
    </submittedName>
</protein>
<dbReference type="Proteomes" id="UP000887576">
    <property type="component" value="Unplaced"/>
</dbReference>
<dbReference type="WBParaSite" id="JU765_v2.g14693.t1">
    <property type="protein sequence ID" value="JU765_v2.g14693.t1"/>
    <property type="gene ID" value="JU765_v2.g14693"/>
</dbReference>
<evidence type="ECO:0000313" key="1">
    <source>
        <dbReference type="Proteomes" id="UP000887576"/>
    </source>
</evidence>
<proteinExistence type="predicted"/>
<reference evidence="2" key="1">
    <citation type="submission" date="2022-11" db="UniProtKB">
        <authorList>
            <consortium name="WormBaseParasite"/>
        </authorList>
    </citation>
    <scope>IDENTIFICATION</scope>
</reference>
<name>A0AC34QBS8_9BILA</name>
<organism evidence="1 2">
    <name type="scientific">Panagrolaimus sp. JU765</name>
    <dbReference type="NCBI Taxonomy" id="591449"/>
    <lineage>
        <taxon>Eukaryota</taxon>
        <taxon>Metazoa</taxon>
        <taxon>Ecdysozoa</taxon>
        <taxon>Nematoda</taxon>
        <taxon>Chromadorea</taxon>
        <taxon>Rhabditida</taxon>
        <taxon>Tylenchina</taxon>
        <taxon>Panagrolaimomorpha</taxon>
        <taxon>Panagrolaimoidea</taxon>
        <taxon>Panagrolaimidae</taxon>
        <taxon>Panagrolaimus</taxon>
    </lineage>
</organism>
<evidence type="ECO:0000313" key="2">
    <source>
        <dbReference type="WBParaSite" id="JU765_v2.g14693.t1"/>
    </source>
</evidence>
<sequence>MFPSILIAAIVVPLLADAGSNCGISPSIQKYEDALNGTDDSSPSLKIIYGHESVNGDWPWLVKISSEYDCTGTIIGDKWILTAAHCMFKTGDLIEVFYGDVNYQKAQIVNATNSFPFCPSCKINLANADTGKDIDIALLELEEPLTFDESIKPICLTRNLDSGPGDYEVAAGWGVDPFTYQRRIIAREDKIPVNSPDYCRYESEPPLTGTKEVCAGTDDLGTSPGDSGGPLMTLKNGKWYQHGVTSRGYGVVLPETFFHRGVYTDVTKFCDWIGETTKGEVQCENDNIFE</sequence>